<organism evidence="1 2">
    <name type="scientific">Paralvinella palmiformis</name>
    <dbReference type="NCBI Taxonomy" id="53620"/>
    <lineage>
        <taxon>Eukaryota</taxon>
        <taxon>Metazoa</taxon>
        <taxon>Spiralia</taxon>
        <taxon>Lophotrochozoa</taxon>
        <taxon>Annelida</taxon>
        <taxon>Polychaeta</taxon>
        <taxon>Sedentaria</taxon>
        <taxon>Canalipalpata</taxon>
        <taxon>Terebellida</taxon>
        <taxon>Terebelliformia</taxon>
        <taxon>Alvinellidae</taxon>
        <taxon>Paralvinella</taxon>
    </lineage>
</organism>
<proteinExistence type="predicted"/>
<dbReference type="AlphaFoldDB" id="A0AAD9KDN8"/>
<gene>
    <name evidence="1" type="ORF">LSH36_11g10061</name>
</gene>
<accession>A0AAD9KDN8</accession>
<dbReference type="EMBL" id="JAODUP010000011">
    <property type="protein sequence ID" value="KAK2169326.1"/>
    <property type="molecule type" value="Genomic_DNA"/>
</dbReference>
<name>A0AAD9KDN8_9ANNE</name>
<comment type="caution">
    <text evidence="1">The sequence shown here is derived from an EMBL/GenBank/DDBJ whole genome shotgun (WGS) entry which is preliminary data.</text>
</comment>
<protein>
    <submittedName>
        <fullName evidence="1">Uncharacterized protein</fullName>
    </submittedName>
</protein>
<dbReference type="Proteomes" id="UP001208570">
    <property type="component" value="Unassembled WGS sequence"/>
</dbReference>
<keyword evidence="2" id="KW-1185">Reference proteome</keyword>
<sequence>MLQTGEMLAHYRQRKGVTYLYIIDIQCGTFPHFLYINQVKHDALRHYRQVKCETPVQNKQAKCDVLVHYRQMKCDIRCYKTLTQQNLSGHDLHINIIILNIYIDAKNIQHEHLSHTHTYRSLINSHKHYSYVSYHSSCINVIHDFMFLLR</sequence>
<reference evidence="1" key="1">
    <citation type="journal article" date="2023" name="Mol. Biol. Evol.">
        <title>Third-Generation Sequencing Reveals the Adaptive Role of the Epigenome in Three Deep-Sea Polychaetes.</title>
        <authorList>
            <person name="Perez M."/>
            <person name="Aroh O."/>
            <person name="Sun Y."/>
            <person name="Lan Y."/>
            <person name="Juniper S.K."/>
            <person name="Young C.R."/>
            <person name="Angers B."/>
            <person name="Qian P.Y."/>
        </authorList>
    </citation>
    <scope>NUCLEOTIDE SEQUENCE</scope>
    <source>
        <strain evidence="1">P08H-3</strain>
    </source>
</reference>
<evidence type="ECO:0000313" key="2">
    <source>
        <dbReference type="Proteomes" id="UP001208570"/>
    </source>
</evidence>
<evidence type="ECO:0000313" key="1">
    <source>
        <dbReference type="EMBL" id="KAK2169326.1"/>
    </source>
</evidence>